<gene>
    <name evidence="3" type="ordered locus">CA2559_10228</name>
</gene>
<dbReference type="eggNOG" id="ENOG502Z854">
    <property type="taxonomic scope" value="Bacteria"/>
</dbReference>
<dbReference type="Proteomes" id="UP000002297">
    <property type="component" value="Chromosome"/>
</dbReference>
<name>A3U9B8_CROAH</name>
<dbReference type="AlphaFoldDB" id="A3U9B8"/>
<keyword evidence="1" id="KW-1133">Transmembrane helix</keyword>
<dbReference type="RefSeq" id="WP_013187789.1">
    <property type="nucleotide sequence ID" value="NC_014230.1"/>
</dbReference>
<keyword evidence="4" id="KW-1185">Reference proteome</keyword>
<feature type="transmembrane region" description="Helical" evidence="1">
    <location>
        <begin position="52"/>
        <end position="74"/>
    </location>
</feature>
<evidence type="ECO:0000259" key="2">
    <source>
        <dbReference type="Pfam" id="PF06724"/>
    </source>
</evidence>
<evidence type="ECO:0000313" key="3">
    <source>
        <dbReference type="EMBL" id="EAP86404.1"/>
    </source>
</evidence>
<dbReference type="EMBL" id="CP002046">
    <property type="protein sequence ID" value="EAP86404.1"/>
    <property type="molecule type" value="Genomic_DNA"/>
</dbReference>
<feature type="transmembrane region" description="Helical" evidence="1">
    <location>
        <begin position="135"/>
        <end position="157"/>
    </location>
</feature>
<dbReference type="HOGENOM" id="CLU_073530_0_0_10"/>
<evidence type="ECO:0000313" key="4">
    <source>
        <dbReference type="Proteomes" id="UP000002297"/>
    </source>
</evidence>
<dbReference type="KEGG" id="cat:CA2559_10228"/>
<feature type="domain" description="DUF1206" evidence="2">
    <location>
        <begin position="11"/>
        <end position="77"/>
    </location>
</feature>
<dbReference type="InterPro" id="IPR009597">
    <property type="entry name" value="DUF1206"/>
</dbReference>
<feature type="transmembrane region" description="Helical" evidence="1">
    <location>
        <begin position="7"/>
        <end position="32"/>
    </location>
</feature>
<sequence>MTNKREYFAKFGIATKGIIYLLIGGLSAMTTLGLGGKETGSLGAFKYLAKQVYGQIILAIIAIGLTGYVFWRLYQTFIDKENNSNNFKTITKKIGFFFSALFYGYLSYTAIKILLNVNSSNGGSFQTLLDSTIGQIALVLIGIGLLAKAMYQLYQVYSGKYKEKIQEFDLDSKRQQLLVNSGQLGLTTRGIVIAITVYLIFKSMLTYGKGNVVNKEQAFQFLKGNFGDVVFISISIGLIAYGVYMLIKAKYSNKLIKS</sequence>
<dbReference type="Pfam" id="PF06724">
    <property type="entry name" value="DUF1206"/>
    <property type="match status" value="3"/>
</dbReference>
<evidence type="ECO:0000256" key="1">
    <source>
        <dbReference type="SAM" id="Phobius"/>
    </source>
</evidence>
<feature type="transmembrane region" description="Helical" evidence="1">
    <location>
        <begin position="177"/>
        <end position="201"/>
    </location>
</feature>
<feature type="transmembrane region" description="Helical" evidence="1">
    <location>
        <begin position="94"/>
        <end position="115"/>
    </location>
</feature>
<organism evidence="3 4">
    <name type="scientific">Croceibacter atlanticus (strain ATCC BAA-628 / JCM 21780 / CIP 108009 / IAM 15332 / KCTC 12090 / HTCC2559)</name>
    <dbReference type="NCBI Taxonomy" id="216432"/>
    <lineage>
        <taxon>Bacteria</taxon>
        <taxon>Pseudomonadati</taxon>
        <taxon>Bacteroidota</taxon>
        <taxon>Flavobacteriia</taxon>
        <taxon>Flavobacteriales</taxon>
        <taxon>Flavobacteriaceae</taxon>
        <taxon>Croceibacter</taxon>
    </lineage>
</organism>
<feature type="transmembrane region" description="Helical" evidence="1">
    <location>
        <begin position="229"/>
        <end position="247"/>
    </location>
</feature>
<dbReference type="STRING" id="216432.CA2559_10228"/>
<feature type="domain" description="DUF1206" evidence="2">
    <location>
        <begin position="94"/>
        <end position="157"/>
    </location>
</feature>
<proteinExistence type="predicted"/>
<dbReference type="OrthoDB" id="1490880at2"/>
<dbReference type="GeneID" id="89453787"/>
<feature type="domain" description="DUF1206" evidence="2">
    <location>
        <begin position="184"/>
        <end position="251"/>
    </location>
</feature>
<keyword evidence="1" id="KW-0472">Membrane</keyword>
<keyword evidence="1" id="KW-0812">Transmembrane</keyword>
<accession>A3U9B8</accession>
<reference evidence="3 4" key="1">
    <citation type="journal article" date="2010" name="J. Bacteriol.">
        <title>The complete genome sequence of Croceibacter atlanticus HTCC2559T.</title>
        <authorList>
            <person name="Oh H.M."/>
            <person name="Kang I."/>
            <person name="Ferriera S."/>
            <person name="Giovannoni S.J."/>
            <person name="Cho J.C."/>
        </authorList>
    </citation>
    <scope>NUCLEOTIDE SEQUENCE [LARGE SCALE GENOMIC DNA]</scope>
    <source>
        <strain evidence="4">ATCC BAA-628 / HTCC2559 / KCTC 12090</strain>
    </source>
</reference>
<protein>
    <recommendedName>
        <fullName evidence="2">DUF1206 domain-containing protein</fullName>
    </recommendedName>
</protein>